<evidence type="ECO:0000313" key="2">
    <source>
        <dbReference type="Proteomes" id="UP000184749"/>
    </source>
</evidence>
<dbReference type="SUPFAM" id="SSF52096">
    <property type="entry name" value="ClpP/crotonase"/>
    <property type="match status" value="1"/>
</dbReference>
<dbReference type="Proteomes" id="UP000184749">
    <property type="component" value="Chromosome"/>
</dbReference>
<proteinExistence type="predicted"/>
<dbReference type="EMBL" id="CP017101">
    <property type="protein sequence ID" value="APO68099.1"/>
    <property type="molecule type" value="Genomic_DNA"/>
</dbReference>
<accession>A0A1L5NJR6</accession>
<dbReference type="OrthoDB" id="1522627at2"/>
<name>A0A1L5NJR6_9HYPH</name>
<dbReference type="RefSeq" id="WP_156886428.1">
    <property type="nucleotide sequence ID" value="NZ_CP017101.1"/>
</dbReference>
<gene>
    <name evidence="1" type="ORF">IE4872_CH02489</name>
</gene>
<dbReference type="AlphaFoldDB" id="A0A1L5NJR6"/>
<evidence type="ECO:0000313" key="1">
    <source>
        <dbReference type="EMBL" id="APO68099.1"/>
    </source>
</evidence>
<reference evidence="1 2" key="1">
    <citation type="submission" date="2016-09" db="EMBL/GenBank/DDBJ databases">
        <title>The complete genome sequences of Rhizobium gallicum, symbiovars gallicum and phaseoli, symbionts associated to common bean (Phaseolus vulgaris).</title>
        <authorList>
            <person name="Bustos P."/>
            <person name="Santamaria R.I."/>
            <person name="Perez-Carrascal O.M."/>
            <person name="Juarez S."/>
            <person name="Lozano L."/>
            <person name="Martinez-Flores I."/>
            <person name="Martinez-Romero E."/>
            <person name="Cevallos M."/>
            <person name="Romero D."/>
            <person name="Davila G."/>
            <person name="Gonzalez V."/>
        </authorList>
    </citation>
    <scope>NUCLEOTIDE SEQUENCE [LARGE SCALE GENOMIC DNA]</scope>
    <source>
        <strain evidence="1 2">IE4872</strain>
    </source>
</reference>
<dbReference type="STRING" id="56730.IE4872_CH02489"/>
<sequence>MENSLKSGVGDERTLLALSFLAVAAGSAIGQSPSDTAPFVYLPEIPNALVLNGSIDFRAPLAFRRAMQAHPETQVIILQSDGGSVQAALLIAEEIYDRKLSTLIPERSLCVSACSYVFFAGVNRLASGQLGVHQISGSEDIESAQLNLSDVIETLSKYEVPPAVITRMLRTPPKDIYIFNPAEISSLKINRTAGTVQTTSPPSAVDEDTAKQLVLGVITASSLPKTDLLALASKIYSDDISFYGTPRSKADVLAEKATYVDRWPMRSSVVQPDSVVSSCTSGRCRVSGIYEWRVFDPKRNKRASGSAQFVYEVDMSGLRIVVEDGKVIRRQKNGER</sequence>
<organism evidence="1 2">
    <name type="scientific">Rhizobium gallicum</name>
    <dbReference type="NCBI Taxonomy" id="56730"/>
    <lineage>
        <taxon>Bacteria</taxon>
        <taxon>Pseudomonadati</taxon>
        <taxon>Pseudomonadota</taxon>
        <taxon>Alphaproteobacteria</taxon>
        <taxon>Hyphomicrobiales</taxon>
        <taxon>Rhizobiaceae</taxon>
        <taxon>Rhizobium/Agrobacterium group</taxon>
        <taxon>Rhizobium</taxon>
    </lineage>
</organism>
<dbReference type="InterPro" id="IPR029045">
    <property type="entry name" value="ClpP/crotonase-like_dom_sf"/>
</dbReference>
<protein>
    <submittedName>
        <fullName evidence="1">Crotonase/enoyl-CoA hydratase family protein</fullName>
    </submittedName>
</protein>